<dbReference type="RefSeq" id="WP_047760479.1">
    <property type="nucleotide sequence ID" value="NZ_CP091510.1"/>
</dbReference>
<name>A0A0J0YSW8_9NEIS</name>
<keyword evidence="2" id="KW-1185">Reference proteome</keyword>
<evidence type="ECO:0000313" key="2">
    <source>
        <dbReference type="Proteomes" id="UP000036027"/>
    </source>
</evidence>
<comment type="caution">
    <text evidence="1">The sequence shown here is derived from an EMBL/GenBank/DDBJ whole genome shotgun (WGS) entry which is preliminary data.</text>
</comment>
<dbReference type="PATRIC" id="fig|1470200.3.peg.1753"/>
<dbReference type="EMBL" id="JTDO01000004">
    <property type="protein sequence ID" value="KLT73250.1"/>
    <property type="molecule type" value="Genomic_DNA"/>
</dbReference>
<sequence length="254" mass="28993">MIQPKTKSEELFRKIEALYEQDKPVLPLQIQRLKQDVIKSVFSESVGLGHVLYGLITGLENKPDEIASRYRQAQHYLNDCLITHMNFMTAFKYVGQYHEAGRAFEAAFETVDPSNPFQLRCMISHAARLGFYKKGQTAIELLQKLNEVPDTAERATLKSLEDFSMKEQELTGLIAQILSFLHSKGIHKRLNHIETSHLCEDGENFHVYSVLLDGQEPEEIAQYQYECDNVLADFANEKGIDLSNFVVNILPIEA</sequence>
<accession>A0A0J0YSW8</accession>
<dbReference type="Gene3D" id="1.25.40.10">
    <property type="entry name" value="Tetratricopeptide repeat domain"/>
    <property type="match status" value="1"/>
</dbReference>
<dbReference type="AlphaFoldDB" id="A0A0J0YSW8"/>
<protein>
    <recommendedName>
        <fullName evidence="3">Tetratricopeptide repeat protein</fullName>
    </recommendedName>
</protein>
<organism evidence="1 2">
    <name type="scientific">Neisseria arctica</name>
    <dbReference type="NCBI Taxonomy" id="1470200"/>
    <lineage>
        <taxon>Bacteria</taxon>
        <taxon>Pseudomonadati</taxon>
        <taxon>Pseudomonadota</taxon>
        <taxon>Betaproteobacteria</taxon>
        <taxon>Neisseriales</taxon>
        <taxon>Neisseriaceae</taxon>
        <taxon>Neisseria</taxon>
    </lineage>
</organism>
<dbReference type="Proteomes" id="UP000036027">
    <property type="component" value="Unassembled WGS sequence"/>
</dbReference>
<reference evidence="1 2" key="1">
    <citation type="submission" date="2014-11" db="EMBL/GenBank/DDBJ databases">
        <title>Genome of a novel goose pathogen.</title>
        <authorList>
            <person name="Hansen C.M."/>
            <person name="Hueffer K."/>
            <person name="Choi S.C."/>
        </authorList>
    </citation>
    <scope>NUCLEOTIDE SEQUENCE [LARGE SCALE GENOMIC DNA]</scope>
    <source>
        <strain evidence="1 2">KH1503</strain>
    </source>
</reference>
<evidence type="ECO:0008006" key="3">
    <source>
        <dbReference type="Google" id="ProtNLM"/>
    </source>
</evidence>
<gene>
    <name evidence="1" type="ORF">PL75_03210</name>
</gene>
<dbReference type="InterPro" id="IPR011990">
    <property type="entry name" value="TPR-like_helical_dom_sf"/>
</dbReference>
<proteinExistence type="predicted"/>
<evidence type="ECO:0000313" key="1">
    <source>
        <dbReference type="EMBL" id="KLT73250.1"/>
    </source>
</evidence>